<gene>
    <name evidence="4" type="ORF">PODLI_1B010440</name>
</gene>
<dbReference type="AlphaFoldDB" id="A0AA35KLG0"/>
<dbReference type="InterPro" id="IPR028026">
    <property type="entry name" value="DUF4502"/>
</dbReference>
<dbReference type="PANTHER" id="PTHR34347:SF1">
    <property type="entry name" value="DNA REPAIR-SCAFFOLDING PROTEIN"/>
    <property type="match status" value="1"/>
</dbReference>
<dbReference type="GO" id="GO:0000228">
    <property type="term" value="C:nuclear chromosome"/>
    <property type="evidence" value="ECO:0007669"/>
    <property type="project" value="TreeGrafter"/>
</dbReference>
<dbReference type="GO" id="GO:0070202">
    <property type="term" value="P:regulation of establishment of protein localization to chromosome"/>
    <property type="evidence" value="ECO:0007669"/>
    <property type="project" value="TreeGrafter"/>
</dbReference>
<feature type="region of interest" description="Disordered" evidence="1">
    <location>
        <begin position="141"/>
        <end position="194"/>
    </location>
</feature>
<evidence type="ECO:0000313" key="4">
    <source>
        <dbReference type="EMBL" id="CAI5779563.1"/>
    </source>
</evidence>
<dbReference type="PANTHER" id="PTHR34347">
    <property type="entry name" value="DNA REPAIR-SCAFFOLDING PROTEIN SPIDR"/>
    <property type="match status" value="1"/>
</dbReference>
<organism evidence="4 5">
    <name type="scientific">Podarcis lilfordi</name>
    <name type="common">Lilford's wall lizard</name>
    <dbReference type="NCBI Taxonomy" id="74358"/>
    <lineage>
        <taxon>Eukaryota</taxon>
        <taxon>Metazoa</taxon>
        <taxon>Chordata</taxon>
        <taxon>Craniata</taxon>
        <taxon>Vertebrata</taxon>
        <taxon>Euteleostomi</taxon>
        <taxon>Lepidosauria</taxon>
        <taxon>Squamata</taxon>
        <taxon>Bifurcata</taxon>
        <taxon>Unidentata</taxon>
        <taxon>Episquamata</taxon>
        <taxon>Laterata</taxon>
        <taxon>Lacertibaenia</taxon>
        <taxon>Lacertidae</taxon>
        <taxon>Podarcis</taxon>
    </lineage>
</organism>
<dbReference type="Proteomes" id="UP001178461">
    <property type="component" value="Chromosome 7"/>
</dbReference>
<dbReference type="EMBL" id="OX395132">
    <property type="protein sequence ID" value="CAI5779563.1"/>
    <property type="molecule type" value="Genomic_DNA"/>
</dbReference>
<dbReference type="InterPro" id="IPR028032">
    <property type="entry name" value="DUF4503"/>
</dbReference>
<dbReference type="Pfam" id="PF14951">
    <property type="entry name" value="DUF4503"/>
    <property type="match status" value="1"/>
</dbReference>
<dbReference type="Pfam" id="PF14950">
    <property type="entry name" value="DUF4502"/>
    <property type="match status" value="1"/>
</dbReference>
<accession>A0AA35KLG0</accession>
<proteinExistence type="predicted"/>
<evidence type="ECO:0000256" key="1">
    <source>
        <dbReference type="SAM" id="MobiDB-lite"/>
    </source>
</evidence>
<dbReference type="GO" id="GO:0000724">
    <property type="term" value="P:double-strand break repair via homologous recombination"/>
    <property type="evidence" value="ECO:0007669"/>
    <property type="project" value="TreeGrafter"/>
</dbReference>
<sequence length="942" mass="105117">MLVRKRKRTWCSELASFPDKKPIDEGKRNSGAAVDAASVSNAWLRRGDGFQAASSLETKELSEKTSRVKTCFASLLSSIEEISQSERLSDLTDIVWSSSGSDFSDDDDKTLTSRFPSLKVEKYRKHGLISRDGCNEGESYTIDWDNDSDCEDNVDQRSESKTDGTSLDISDTDSCTDSNIMSDEEKKHEPSKTISLEISEYSSDSESLEKCQAETKAADLEFHKKPKFNFGAGIETDTGRSASDWLKSAQMLLQTPEKKRDKNMKTPEDSAKKRKFLRGGLAERLNRLQNRKRAAISFWKHQCISDDHIGVKSGVLAVKIEEMHEECSLCITVCHQLGQICAGSSSIEKIAVVEPRLKVLFAKETAAHLKLALQDVLYIHPPWQRLLLPNDSIPVIMNTYFSQKVIKEPTEMERQHLQEPLLIKRKISLAWVFNFSTIKDNWPQTSAVNQIPCLNMKTLKTVHTDSNNEPKLSRFAVTPLSDSLLDIVETQGRAGGRGIQVQVVVQRVYYLPAKDGLRCHLQKNNTSENTAPLLNSDLPNVRLCLLVQDAYGIFSEVQFHALFSSEQIEQCIQKWEGKYCRLSGIKILQRLTRGRVPGLFSLIDSLWPPLLPVKVHGQSQESEMQITANLPAPSFCYIIAAQLDQRQIDTDDSEEQISDLYFPPAVHNLEEILQVVGSHQCCSFWAHVVHRRLQVTGSTPSSQRQFWLFVTTFSLQSGAGTPKTLPVSIASSCVISVEVMEALKSTSPCAVFFKDALCGNGRIICIERTVLLLQRPLLYKAVGADITELTGPVKLDELDSATQVNSICTVRGTVAGVNERTAFSWPACNRCGNGKVEQRPQDRGLLYCNQCCDAITSPLLKMHLEVFLHCQSRPLCIVKVKLLQNTISSLLESSPSENGSYEVKSVLGKEVGFLYCYVQSVTSHPTSYVGLEEIVLPDAGRN</sequence>
<name>A0AA35KLG0_9SAUR</name>
<evidence type="ECO:0000259" key="3">
    <source>
        <dbReference type="Pfam" id="PF14951"/>
    </source>
</evidence>
<feature type="domain" description="DUF4503" evidence="3">
    <location>
        <begin position="548"/>
        <end position="936"/>
    </location>
</feature>
<protein>
    <submittedName>
        <fullName evidence="4">DUF4503 domain-containing protein</fullName>
    </submittedName>
</protein>
<reference evidence="4" key="1">
    <citation type="submission" date="2022-12" db="EMBL/GenBank/DDBJ databases">
        <authorList>
            <person name="Alioto T."/>
            <person name="Alioto T."/>
            <person name="Gomez Garrido J."/>
        </authorList>
    </citation>
    <scope>NUCLEOTIDE SEQUENCE</scope>
</reference>
<dbReference type="GO" id="GO:0005654">
    <property type="term" value="C:nucleoplasm"/>
    <property type="evidence" value="ECO:0007669"/>
    <property type="project" value="TreeGrafter"/>
</dbReference>
<dbReference type="InterPro" id="IPR053054">
    <property type="entry name" value="DNA_repair-scaffolding"/>
</dbReference>
<keyword evidence="5" id="KW-1185">Reference proteome</keyword>
<feature type="domain" description="DUF4502" evidence="2">
    <location>
        <begin position="5"/>
        <end position="386"/>
    </location>
</feature>
<feature type="compositionally biased region" description="Acidic residues" evidence="1">
    <location>
        <begin position="144"/>
        <end position="153"/>
    </location>
</feature>
<evidence type="ECO:0000259" key="2">
    <source>
        <dbReference type="Pfam" id="PF14950"/>
    </source>
</evidence>
<evidence type="ECO:0000313" key="5">
    <source>
        <dbReference type="Proteomes" id="UP001178461"/>
    </source>
</evidence>
<feature type="compositionally biased region" description="Polar residues" evidence="1">
    <location>
        <begin position="163"/>
        <end position="181"/>
    </location>
</feature>